<evidence type="ECO:0000313" key="6">
    <source>
        <dbReference type="EMBL" id="XCD06876.1"/>
    </source>
</evidence>
<dbReference type="EMBL" id="PP511659">
    <property type="protein sequence ID" value="XCD06339.1"/>
    <property type="molecule type" value="Genomic_DNA"/>
</dbReference>
<feature type="domain" description="Replication-associated protein ORF2/G2P" evidence="1">
    <location>
        <begin position="186"/>
        <end position="263"/>
    </location>
</feature>
<evidence type="ECO:0000313" key="2">
    <source>
        <dbReference type="EMBL" id="XCD03924.1"/>
    </source>
</evidence>
<name>A0AAU8AWI2_9VIRU</name>
<evidence type="ECO:0000313" key="5">
    <source>
        <dbReference type="EMBL" id="XCD06339.1"/>
    </source>
</evidence>
<dbReference type="EMBL" id="PP511401">
    <property type="protein sequence ID" value="XCD03924.1"/>
    <property type="molecule type" value="Genomic_DNA"/>
</dbReference>
<evidence type="ECO:0000313" key="4">
    <source>
        <dbReference type="EMBL" id="XCD05276.1"/>
    </source>
</evidence>
<accession>A0AAU8AWI2</accession>
<dbReference type="EMBL" id="PP511493">
    <property type="protein sequence ID" value="XCD04682.1"/>
    <property type="molecule type" value="Genomic_DNA"/>
</dbReference>
<protein>
    <submittedName>
        <fullName evidence="2">Replication initiator protein</fullName>
    </submittedName>
</protein>
<evidence type="ECO:0000313" key="3">
    <source>
        <dbReference type="EMBL" id="XCD04682.1"/>
    </source>
</evidence>
<dbReference type="EMBL" id="PP511539">
    <property type="protein sequence ID" value="XCD05276.1"/>
    <property type="molecule type" value="Genomic_DNA"/>
</dbReference>
<evidence type="ECO:0000259" key="1">
    <source>
        <dbReference type="Pfam" id="PF23343"/>
    </source>
</evidence>
<organism evidence="2">
    <name type="scientific">Dulem virus 215</name>
    <dbReference type="NCBI Taxonomy" id="3145692"/>
    <lineage>
        <taxon>Viruses</taxon>
        <taxon>Monodnaviria</taxon>
        <taxon>Sangervirae</taxon>
        <taxon>Phixviricota</taxon>
        <taxon>Malgrandaviricetes</taxon>
        <taxon>Petitvirales</taxon>
        <taxon>Microviridae</taxon>
        <taxon>Microvirus</taxon>
    </lineage>
</organism>
<dbReference type="EMBL" id="PP511722">
    <property type="protein sequence ID" value="XCD06876.1"/>
    <property type="molecule type" value="Genomic_DNA"/>
</dbReference>
<dbReference type="InterPro" id="IPR056906">
    <property type="entry name" value="ORF2/G2P_dom"/>
</dbReference>
<dbReference type="Pfam" id="PF23343">
    <property type="entry name" value="REP_ORF2-G2P"/>
    <property type="match status" value="1"/>
</dbReference>
<reference evidence="2" key="1">
    <citation type="submission" date="2024-03" db="EMBL/GenBank/DDBJ databases">
        <title>Diverse circular DNA viruses in blood, oral, and fecal samples of captive lemurs.</title>
        <authorList>
            <person name="Paietta E.N."/>
            <person name="Kraberger S."/>
            <person name="Lund M.C."/>
            <person name="Custer J.M."/>
            <person name="Vargas K.M."/>
            <person name="Ehmke E.E."/>
            <person name="Yoder A.D."/>
            <person name="Varsani A."/>
        </authorList>
    </citation>
    <scope>NUCLEOTIDE SEQUENCE</scope>
    <source>
        <strain evidence="2">Duke_21_50</strain>
        <strain evidence="3">Duke_24FF_981</strain>
        <strain evidence="4">Duke_24FS_57</strain>
        <strain evidence="5">Duke_25FS_72</strain>
        <strain evidence="6">Duke_26_42</strain>
    </source>
</reference>
<sequence>MCTEPLYAIRLKTEFDDKFKRFGKRTPITVLKAVRDIGTNTDVLQFPRDKYDLMMISCGQCLQCRLLRVKQRSVMSICESLEHQENSFITLTFGYTKTYAYYRHKKKLSPYLSRKKAHFHEWSLEVETFQKFMKRLRFWYYNYQLGTHLCSLGRSDLALDSKTLSFKEHIRIPLSERPFLLKDFRPKTIRCMHCGEYGEKKGRPHHHAILFGFQFPDLKEVYENGKKYYTSETLASLWPFGIHRIGDCTYNSCAYVSRYVTKKINGNNQESYYNGRKSEYITYSTKPVLGANYFLKNYKEIVNTQQLTVAADKKYTCSMPKSYDNLLKKIDKDMYNAMKEKRVSDSVTDMEKLLSSKRSIYSKLDSNQKICMSVLRKLTRSYEKGAENFDEYLKKAKAFGLSLKYFTSAFADNAFNFLHNKSYKDHKSRNSNDDLHRRYYEFELARKRSISASYNMKHSDEQVVRNLCFYINMPNPFKCTTRGHSLPDLESEDHYTEYIDEKGRSYFYD</sequence>
<proteinExistence type="predicted"/>